<reference evidence="1 2" key="1">
    <citation type="submission" date="2020-10" db="EMBL/GenBank/DDBJ databases">
        <title>Connecting structure to function with the recovery of over 1000 high-quality activated sludge metagenome-assembled genomes encoding full-length rRNA genes using long-read sequencing.</title>
        <authorList>
            <person name="Singleton C.M."/>
            <person name="Petriglieri F."/>
            <person name="Kristensen J.M."/>
            <person name="Kirkegaard R.H."/>
            <person name="Michaelsen T.Y."/>
            <person name="Andersen M.H."/>
            <person name="Karst S.M."/>
            <person name="Dueholm M.S."/>
            <person name="Nielsen P.H."/>
            <person name="Albertsen M."/>
        </authorList>
    </citation>
    <scope>NUCLEOTIDE SEQUENCE [LARGE SCALE GENOMIC DNA]</scope>
    <source>
        <strain evidence="1">Ribe_18-Q3-R11-54_MAXAC.273</strain>
    </source>
</reference>
<sequence length="143" mass="16611">INLENLIIKDTNINSIIFIKNLSPVIFESSINPWFVPNKIPGYELFSGTKKFDFSEIREVKIECVEELSEEAIRKEIKLKALFATEDYLKQIITNLNKDIKDIIIEVDILDLKCGITFKRWNVEDIELGNLDAFISDFKQNKV</sequence>
<comment type="caution">
    <text evidence="1">The sequence shown here is derived from an EMBL/GenBank/DDBJ whole genome shotgun (WGS) entry which is preliminary data.</text>
</comment>
<name>A0A9D7SRI5_9BACT</name>
<dbReference type="AlphaFoldDB" id="A0A9D7SRI5"/>
<dbReference type="Proteomes" id="UP000808337">
    <property type="component" value="Unassembled WGS sequence"/>
</dbReference>
<evidence type="ECO:0000313" key="2">
    <source>
        <dbReference type="Proteomes" id="UP000808337"/>
    </source>
</evidence>
<proteinExistence type="predicted"/>
<evidence type="ECO:0000313" key="1">
    <source>
        <dbReference type="EMBL" id="MBK9980804.1"/>
    </source>
</evidence>
<accession>A0A9D7SRI5</accession>
<protein>
    <submittedName>
        <fullName evidence="1">Uncharacterized protein</fullName>
    </submittedName>
</protein>
<gene>
    <name evidence="1" type="ORF">IPP15_00005</name>
</gene>
<organism evidence="1 2">
    <name type="scientific">Candidatus Opimibacter skivensis</name>
    <dbReference type="NCBI Taxonomy" id="2982028"/>
    <lineage>
        <taxon>Bacteria</taxon>
        <taxon>Pseudomonadati</taxon>
        <taxon>Bacteroidota</taxon>
        <taxon>Saprospiria</taxon>
        <taxon>Saprospirales</taxon>
        <taxon>Saprospiraceae</taxon>
        <taxon>Candidatus Opimibacter</taxon>
    </lineage>
</organism>
<feature type="non-terminal residue" evidence="1">
    <location>
        <position position="1"/>
    </location>
</feature>
<dbReference type="EMBL" id="JADKGY010000001">
    <property type="protein sequence ID" value="MBK9980804.1"/>
    <property type="molecule type" value="Genomic_DNA"/>
</dbReference>